<dbReference type="InterPro" id="IPR003439">
    <property type="entry name" value="ABC_transporter-like_ATP-bd"/>
</dbReference>
<keyword evidence="3 5" id="KW-0067">ATP-binding</keyword>
<evidence type="ECO:0000256" key="2">
    <source>
        <dbReference type="ARBA" id="ARBA00022741"/>
    </source>
</evidence>
<dbReference type="PANTHER" id="PTHR42939">
    <property type="entry name" value="ABC TRANSPORTER ATP-BINDING PROTEIN ALBC-RELATED"/>
    <property type="match status" value="1"/>
</dbReference>
<dbReference type="Proteomes" id="UP001172728">
    <property type="component" value="Unassembled WGS sequence"/>
</dbReference>
<dbReference type="InterPro" id="IPR051782">
    <property type="entry name" value="ABC_Transporter_VariousFunc"/>
</dbReference>
<protein>
    <submittedName>
        <fullName evidence="5">ABC transporter ATP-binding protein</fullName>
    </submittedName>
</protein>
<gene>
    <name evidence="5" type="ORF">QQX09_12570</name>
</gene>
<keyword evidence="2" id="KW-0547">Nucleotide-binding</keyword>
<dbReference type="RefSeq" id="WP_301135278.1">
    <property type="nucleotide sequence ID" value="NZ_JAUHPW010000010.1"/>
</dbReference>
<feature type="domain" description="ABC transporter" evidence="4">
    <location>
        <begin position="5"/>
        <end position="230"/>
    </location>
</feature>
<proteinExistence type="predicted"/>
<comment type="caution">
    <text evidence="5">The sequence shown here is derived from an EMBL/GenBank/DDBJ whole genome shotgun (WGS) entry which is preliminary data.</text>
</comment>
<name>A0ABT8GC23_9MICO</name>
<evidence type="ECO:0000313" key="6">
    <source>
        <dbReference type="Proteomes" id="UP001172728"/>
    </source>
</evidence>
<keyword evidence="1" id="KW-0813">Transport</keyword>
<reference evidence="5" key="1">
    <citation type="submission" date="2023-06" db="EMBL/GenBank/DDBJ databases">
        <title>Sysu t00192.</title>
        <authorList>
            <person name="Gao L."/>
            <person name="Fang B.-Z."/>
            <person name="Li W.-J."/>
        </authorList>
    </citation>
    <scope>NUCLEOTIDE SEQUENCE</scope>
    <source>
        <strain evidence="5">SYSU T00192</strain>
    </source>
</reference>
<dbReference type="PANTHER" id="PTHR42939:SF1">
    <property type="entry name" value="ABC TRANSPORTER ATP-BINDING PROTEIN ALBC-RELATED"/>
    <property type="match status" value="1"/>
</dbReference>
<accession>A0ABT8GC23</accession>
<dbReference type="Gene3D" id="3.40.50.300">
    <property type="entry name" value="P-loop containing nucleotide triphosphate hydrolases"/>
    <property type="match status" value="1"/>
</dbReference>
<dbReference type="CDD" id="cd03230">
    <property type="entry name" value="ABC_DR_subfamily_A"/>
    <property type="match status" value="1"/>
</dbReference>
<evidence type="ECO:0000259" key="4">
    <source>
        <dbReference type="PROSITE" id="PS50893"/>
    </source>
</evidence>
<dbReference type="GO" id="GO:0005524">
    <property type="term" value="F:ATP binding"/>
    <property type="evidence" value="ECO:0007669"/>
    <property type="project" value="UniProtKB-KW"/>
</dbReference>
<evidence type="ECO:0000256" key="3">
    <source>
        <dbReference type="ARBA" id="ARBA00022840"/>
    </source>
</evidence>
<evidence type="ECO:0000256" key="1">
    <source>
        <dbReference type="ARBA" id="ARBA00022448"/>
    </source>
</evidence>
<dbReference type="PROSITE" id="PS50893">
    <property type="entry name" value="ABC_TRANSPORTER_2"/>
    <property type="match status" value="1"/>
</dbReference>
<dbReference type="Pfam" id="PF00005">
    <property type="entry name" value="ABC_tran"/>
    <property type="match status" value="1"/>
</dbReference>
<keyword evidence="6" id="KW-1185">Reference proteome</keyword>
<sequence>MTAIIEATGLSRRFGDVHAVDGVSFEIQEGSICGLLGRNGAGKTTLMNLVTGQDFPSSGAVRVLGEDPVENARALTRLCFIKESQSYPDAYRGRHVLAMAPRFFPHFDATLAARLVEDFGVPVNRMIKKMSRGQRSAIGAIVGIASRAELTLLDEPYAGLDAVARHIFYDRLLEDYAAHPRTIVLSTHLIDEAADLLDHVLVIHEGRIEIDAATEDLRGTASTLVGRKADVEAFVAGREVLAREHIGGIASATVAGLSGDDRARAASSGLEVTPVSLQQLIVRRTGGATPAEEVA</sequence>
<evidence type="ECO:0000313" key="5">
    <source>
        <dbReference type="EMBL" id="MDN4476688.1"/>
    </source>
</evidence>
<dbReference type="SMART" id="SM00382">
    <property type="entry name" value="AAA"/>
    <property type="match status" value="1"/>
</dbReference>
<dbReference type="SUPFAM" id="SSF52540">
    <property type="entry name" value="P-loop containing nucleoside triphosphate hydrolases"/>
    <property type="match status" value="1"/>
</dbReference>
<organism evidence="5 6">
    <name type="scientific">Demequina litoralis</name>
    <dbReference type="NCBI Taxonomy" id="3051660"/>
    <lineage>
        <taxon>Bacteria</taxon>
        <taxon>Bacillati</taxon>
        <taxon>Actinomycetota</taxon>
        <taxon>Actinomycetes</taxon>
        <taxon>Micrococcales</taxon>
        <taxon>Demequinaceae</taxon>
        <taxon>Demequina</taxon>
    </lineage>
</organism>
<dbReference type="EMBL" id="JAUHPW010000010">
    <property type="protein sequence ID" value="MDN4476688.1"/>
    <property type="molecule type" value="Genomic_DNA"/>
</dbReference>
<dbReference type="InterPro" id="IPR027417">
    <property type="entry name" value="P-loop_NTPase"/>
</dbReference>
<dbReference type="InterPro" id="IPR003593">
    <property type="entry name" value="AAA+_ATPase"/>
</dbReference>